<comment type="similarity">
    <text evidence="1">Belongs to the helicase family.</text>
</comment>
<dbReference type="InterPro" id="IPR014001">
    <property type="entry name" value="Helicase_ATP-bd"/>
</dbReference>
<organism evidence="9 10">
    <name type="scientific">Pteropus alecto</name>
    <name type="common">Black flying fox</name>
    <dbReference type="NCBI Taxonomy" id="9402"/>
    <lineage>
        <taxon>Eukaryota</taxon>
        <taxon>Metazoa</taxon>
        <taxon>Chordata</taxon>
        <taxon>Craniata</taxon>
        <taxon>Vertebrata</taxon>
        <taxon>Euteleostomi</taxon>
        <taxon>Mammalia</taxon>
        <taxon>Eutheria</taxon>
        <taxon>Laurasiatheria</taxon>
        <taxon>Chiroptera</taxon>
        <taxon>Yinpterochiroptera</taxon>
        <taxon>Pteropodoidea</taxon>
        <taxon>Pteropodidae</taxon>
        <taxon>Pteropodinae</taxon>
        <taxon>Pteropus</taxon>
    </lineage>
</organism>
<dbReference type="eggNOG" id="KOG0949">
    <property type="taxonomic scope" value="Eukaryota"/>
</dbReference>
<feature type="region of interest" description="Disordered" evidence="6">
    <location>
        <begin position="1488"/>
        <end position="1534"/>
    </location>
</feature>
<dbReference type="InterPro" id="IPR055124">
    <property type="entry name" value="PIN-like_DDX60"/>
</dbReference>
<dbReference type="PROSITE" id="PS51192">
    <property type="entry name" value="HELICASE_ATP_BIND_1"/>
    <property type="match status" value="2"/>
</dbReference>
<dbReference type="FunFam" id="3.40.50.300:FF:001039">
    <property type="entry name" value="ATP-dependent RNA helicase DDX60"/>
    <property type="match status" value="2"/>
</dbReference>
<feature type="compositionally biased region" description="Acidic residues" evidence="6">
    <location>
        <begin position="1523"/>
        <end position="1534"/>
    </location>
</feature>
<feature type="compositionally biased region" description="Basic residues" evidence="6">
    <location>
        <begin position="2144"/>
        <end position="2153"/>
    </location>
</feature>
<evidence type="ECO:0000256" key="4">
    <source>
        <dbReference type="ARBA" id="ARBA00022806"/>
    </source>
</evidence>
<evidence type="ECO:0000256" key="5">
    <source>
        <dbReference type="ARBA" id="ARBA00022840"/>
    </source>
</evidence>
<dbReference type="GO" id="GO:0003725">
    <property type="term" value="F:double-stranded RNA binding"/>
    <property type="evidence" value="ECO:0007669"/>
    <property type="project" value="TreeGrafter"/>
</dbReference>
<feature type="domain" description="Helicase C-terminal" evidence="8">
    <location>
        <begin position="1178"/>
        <end position="1322"/>
    </location>
</feature>
<dbReference type="PANTHER" id="PTHR44533:SF3">
    <property type="entry name" value="ATP-DEPENDENT RNA HELICASE DDX60-RELATED"/>
    <property type="match status" value="1"/>
</dbReference>
<gene>
    <name evidence="9" type="ORF">PAL_GLEAN10016681</name>
</gene>
<feature type="compositionally biased region" description="Low complexity" evidence="6">
    <location>
        <begin position="1488"/>
        <end position="1497"/>
    </location>
</feature>
<dbReference type="InterPro" id="IPR001650">
    <property type="entry name" value="Helicase_C-like"/>
</dbReference>
<evidence type="ECO:0000256" key="6">
    <source>
        <dbReference type="SAM" id="MobiDB-lite"/>
    </source>
</evidence>
<dbReference type="InterPro" id="IPR052431">
    <property type="entry name" value="SKI2_subfamily_helicases"/>
</dbReference>
<dbReference type="InParanoid" id="L5L2B3"/>
<name>L5L2B3_PTEAL</name>
<dbReference type="GO" id="GO:0005737">
    <property type="term" value="C:cytoplasm"/>
    <property type="evidence" value="ECO:0007669"/>
    <property type="project" value="TreeGrafter"/>
</dbReference>
<feature type="domain" description="Helicase ATP-binding" evidence="7">
    <location>
        <begin position="2347"/>
        <end position="2504"/>
    </location>
</feature>
<dbReference type="Pfam" id="PF00270">
    <property type="entry name" value="DEAD"/>
    <property type="match status" value="2"/>
</dbReference>
<keyword evidence="3" id="KW-0378">Hydrolase</keyword>
<reference evidence="10" key="1">
    <citation type="journal article" date="2013" name="Science">
        <title>Comparative analysis of bat genomes provides insight into the evolution of flight and immunity.</title>
        <authorList>
            <person name="Zhang G."/>
            <person name="Cowled C."/>
            <person name="Shi Z."/>
            <person name="Huang Z."/>
            <person name="Bishop-Lilly K.A."/>
            <person name="Fang X."/>
            <person name="Wynne J.W."/>
            <person name="Xiong Z."/>
            <person name="Baker M.L."/>
            <person name="Zhao W."/>
            <person name="Tachedjian M."/>
            <person name="Zhu Y."/>
            <person name="Zhou P."/>
            <person name="Jiang X."/>
            <person name="Ng J."/>
            <person name="Yang L."/>
            <person name="Wu L."/>
            <person name="Xiao J."/>
            <person name="Feng Y."/>
            <person name="Chen Y."/>
            <person name="Sun X."/>
            <person name="Zhang Y."/>
            <person name="Marsh G.A."/>
            <person name="Crameri G."/>
            <person name="Broder C.C."/>
            <person name="Frey K.G."/>
            <person name="Wang L.F."/>
            <person name="Wang J."/>
        </authorList>
    </citation>
    <scope>NUCLEOTIDE SEQUENCE [LARGE SCALE GENOMIC DNA]</scope>
</reference>
<keyword evidence="2" id="KW-0547">Nucleotide-binding</keyword>
<keyword evidence="10" id="KW-1185">Reference proteome</keyword>
<dbReference type="Pfam" id="PF00271">
    <property type="entry name" value="Helicase_C"/>
    <property type="match status" value="1"/>
</dbReference>
<dbReference type="SMART" id="SM00490">
    <property type="entry name" value="HELICc"/>
    <property type="match status" value="1"/>
</dbReference>
<dbReference type="InterPro" id="IPR011545">
    <property type="entry name" value="DEAD/DEAH_box_helicase_dom"/>
</dbReference>
<sequence length="2504" mass="291081">TAFLKKISELVLNEMPKADYSSIFNDFVESEFFLIDGDSLLVTCFCEKSLKQGQELHFFYLVECYLMDLIKKGGQFAIVFFKDAEYAYFNFPELLPLRTALILHLQQNTTIDVRTKFSGCLSQEWEIFLEENCPYFLIVADEGLNNLQTHLFNFLIIKSWAMKVNVVISSEQESDILRLYAFFMPSKFRNQEFFKKNEQKIENAYKTLIKYLKECRVLALETLFGNLKWKNMMEETCETISLLKQLWPEGSDIRRVLCVTSCSMTLRMYYHFLENRRKTTSDQKTNIQKVASNCLTLQEMEDLCKLHCLSVVFLLHLPLSQRASTRFIISPWIKDVQTFLKMKKWSEYFILNNINIFEFWNLNLIHLCDLSDEILLKNIAFYYENENVQGLHLNLGNVITKDYEHLWNTVSKLVRKFDVGKPFPLRTTKLHFLEKNPLPIKDTSKEKMPNLGFIPVSSEVVDEFAGDILKDLPFLKSNDPIVKSLVKHKNFDELVHWHSHRLLSDDYDRTKCQFDEKSRNPYYLRAVQKYYVFQRFYGNSLESVSSKLIVTQAIKPKNFSEPKSKKAKETKAEIITRENKKRLFAKEEQKEEKKWNVLSFSIEEELKENLKSGIKNLEDFLKLCKSNLVKFKVEMVGLTACLKAWKEHCRGQEKSKTTKDLSIAVQMMKRIHSLMEKYPELLQEADVQLIARCLKYLGFDELANSLSPTEVAGDDTKEKKKNKYSVGIGPVRFQLQYMGHYLIRDERKDPDPRVQDFIPDTWQRELLDVVDNNESAVIVAPTSSGKTYASYYCMEKVLKESNEGVVVYVAPTKALVNQVAATVYNRYTKNMPSGESLCGVFTRDYRHETLNCQVLITVPACLELLLLAPHRQTWVKRIRYVIFDEVHCLGGEIGAEIWEHLLVMIRCPFLALSATISNPEHLTEWLQSVKRYWKQTDSIIEKNIASKRNDGYHANFHKDYLQMKQSYKVRLVLYGERYNDLEKHICSVKHDEIYFDHFHPCAALTTDHIERYGFPSDLILSPRETVQLYDTMFEFWESWPRAQAKMVLRNLSPNSVFGSEDMEKMFPLLVEKLRKMEKLPALFFLFKLGDVERSALNVSNFLKEKQERERPPKADKEAYVMANKLRKVKKSIESRKAIDEKSQKKPRKIDQSLIREAECNNLLKLLEKNLAISQEYTYADQKAVDTETLKMVFDRVKFTRKGEELKTLAERGVGYHHRSLSFKEKQLVEILFRKGFIRVVTATGTLALGINMPCKSVVFAQNSVYLDALNYRQMAGRAGRRGQDLMGDVYFFNIPVPKIEKLIKSNVPELRGQFPISISLILRLMLLASKGDDPEDAKAKGYLDQEGNPMGFAGLVSHLHYHEPSNLVFVNFLVRGLFHNLCQPTQKGSKHFSQDVMEKLVLVLANLFGRKYLPAKFQDATVKFYQSKVFLEALPEDFGAALNEYNMNVTKDFASFLLIVSNLADMKQEYQLPVSEIKIMASVTTMLNEKSSPNNSESESESDSEIDNDDDSETTESLFSFDQSEEEDHLSSEEDIIEEPASGHLPCEFEINEEKPSEVEAIDVSSSDFERLCLTEYKKILNELSLLIWKTLSKSKMVNLLQDFVESEFFLIDGDSLFITCVFNVNFKEGQTLHFFYIVEQFLHDFIQKEARFVIVFFKDAENMYFNYPELLALRTILIQHLEYNTDVTIYTEFSNCLSPEWEIFLKECYPYFLIVSEEGITPHQTDFLNIFIIHALYQKINIVPSSEIESDVLRIYGHYASSCYLHKQFFEKHEIQLRHVLQVYVREYYQKSQETEIVLYGHLKLNLGYVQKEINQTLSLLQNLLPEGADIRSVVCSISCSVTLKLYKKMLHNAQDCENLNTGTENHNMQDLKKPPTLNEAADLCRMHCLSVIFLQHLPLSQRAKSRIITYIWDRTLLPFLNMLKKCTFFILKQLKARNNWDVNFTGLPDLTDTSLWKNIAYYYEIEYNRGLNLGLGDTLMQEYQKLWNIVLTLSGDEDFGGPIPIRTTTRLFLTQKETTPRGSNQEIQKLGLIPLKAEIIEDYAGDILSELPFLSSDDPAVISLSKKKEFDELRHWHSFRLLSDDFERTSCNSDAKSKDAKERREIQKLHLFYHILGKSLMGSNRSVKFITRGTLPPPKNSSMKKKTKHQKTNAEKFIEENQKRQLAKLEKREEERWNNLSLHIEKEIKENFNSGIKRLENFLQTCPVKSVKFTAEMVGLDTCFKLWMECCLKPEAESRDISIIINLMKKVYILHEKYSELLQNIHRQKLAKYLKYIGFDNLAYSLCPQVQESDTKKDISKYSVHMGAARFQLTHMSPYLFREERSDPDPRVHHFIPDTWQRELLDVVDNNESAVIVAPTSSGKTYASYYCMEKILRESDEGVVVYVAPTKALVNQVVGTVYSLFTKTLPKGLVVCGVFTRDYRHDTLNCQILVTVPQCLEILLLSPHRQQWVKRMRYVIFDEVHCLGGEIGAEVWEHLLVMIRCPFLALSATISNPEHLTE</sequence>
<dbReference type="Gene3D" id="3.40.50.300">
    <property type="entry name" value="P-loop containing nucleotide triphosphate hydrolases"/>
    <property type="match status" value="3"/>
</dbReference>
<dbReference type="Pfam" id="PF26167">
    <property type="entry name" value="TPR_DDX60"/>
    <property type="match status" value="2"/>
</dbReference>
<dbReference type="InterPro" id="IPR027417">
    <property type="entry name" value="P-loop_NTPase"/>
</dbReference>
<feature type="region of interest" description="Disordered" evidence="6">
    <location>
        <begin position="2133"/>
        <end position="2155"/>
    </location>
</feature>
<evidence type="ECO:0000259" key="8">
    <source>
        <dbReference type="PROSITE" id="PS51194"/>
    </source>
</evidence>
<dbReference type="GO" id="GO:0051607">
    <property type="term" value="P:defense response to virus"/>
    <property type="evidence" value="ECO:0007669"/>
    <property type="project" value="TreeGrafter"/>
</dbReference>
<dbReference type="GO" id="GO:0005524">
    <property type="term" value="F:ATP binding"/>
    <property type="evidence" value="ECO:0007669"/>
    <property type="project" value="UniProtKB-KW"/>
</dbReference>
<dbReference type="CDD" id="cd18025">
    <property type="entry name" value="DEXHc_DDX60"/>
    <property type="match status" value="2"/>
</dbReference>
<dbReference type="STRING" id="9402.L5L2B3"/>
<feature type="domain" description="Helicase ATP-binding" evidence="7">
    <location>
        <begin position="767"/>
        <end position="934"/>
    </location>
</feature>
<dbReference type="SMART" id="SM00487">
    <property type="entry name" value="DEXDc"/>
    <property type="match status" value="2"/>
</dbReference>
<evidence type="ECO:0000256" key="2">
    <source>
        <dbReference type="ARBA" id="ARBA00022741"/>
    </source>
</evidence>
<accession>L5L2B3</accession>
<evidence type="ECO:0000259" key="7">
    <source>
        <dbReference type="PROSITE" id="PS51192"/>
    </source>
</evidence>
<dbReference type="eggNOG" id="KOG0950">
    <property type="taxonomic scope" value="Eukaryota"/>
</dbReference>
<protein>
    <submittedName>
        <fullName evidence="9">Putative ATP-dependent RNA helicase DDX60</fullName>
    </submittedName>
</protein>
<evidence type="ECO:0000256" key="3">
    <source>
        <dbReference type="ARBA" id="ARBA00022801"/>
    </source>
</evidence>
<dbReference type="EMBL" id="KB030405">
    <property type="protein sequence ID" value="ELK17570.1"/>
    <property type="molecule type" value="Genomic_DNA"/>
</dbReference>
<proteinExistence type="inferred from homology"/>
<keyword evidence="5" id="KW-0067">ATP-binding</keyword>
<dbReference type="PROSITE" id="PS51194">
    <property type="entry name" value="HELICASE_CTER"/>
    <property type="match status" value="1"/>
</dbReference>
<dbReference type="Proteomes" id="UP000010552">
    <property type="component" value="Unassembled WGS sequence"/>
</dbReference>
<dbReference type="GO" id="GO:0003727">
    <property type="term" value="F:single-stranded RNA binding"/>
    <property type="evidence" value="ECO:0007669"/>
    <property type="project" value="TreeGrafter"/>
</dbReference>
<dbReference type="GO" id="GO:0004386">
    <property type="term" value="F:helicase activity"/>
    <property type="evidence" value="ECO:0007669"/>
    <property type="project" value="UniProtKB-KW"/>
</dbReference>
<feature type="non-terminal residue" evidence="9">
    <location>
        <position position="1"/>
    </location>
</feature>
<dbReference type="PANTHER" id="PTHR44533">
    <property type="entry name" value="DEAD/H RNA HELICASE, PUTATIVE-RELATED"/>
    <property type="match status" value="1"/>
</dbReference>
<dbReference type="GO" id="GO:0016787">
    <property type="term" value="F:hydrolase activity"/>
    <property type="evidence" value="ECO:0007669"/>
    <property type="project" value="UniProtKB-KW"/>
</dbReference>
<dbReference type="Pfam" id="PF23002">
    <property type="entry name" value="PIN-like_DDX60"/>
    <property type="match status" value="2"/>
</dbReference>
<feature type="compositionally biased region" description="Acidic residues" evidence="6">
    <location>
        <begin position="1498"/>
        <end position="1514"/>
    </location>
</feature>
<dbReference type="SUPFAM" id="SSF52540">
    <property type="entry name" value="P-loop containing nucleoside triphosphate hydrolases"/>
    <property type="match status" value="2"/>
</dbReference>
<keyword evidence="4 9" id="KW-0347">Helicase</keyword>
<evidence type="ECO:0000256" key="1">
    <source>
        <dbReference type="ARBA" id="ARBA00008708"/>
    </source>
</evidence>
<evidence type="ECO:0000313" key="9">
    <source>
        <dbReference type="EMBL" id="ELK17570.1"/>
    </source>
</evidence>
<evidence type="ECO:0000313" key="10">
    <source>
        <dbReference type="Proteomes" id="UP000010552"/>
    </source>
</evidence>